<feature type="transmembrane region" description="Helical" evidence="5">
    <location>
        <begin position="58"/>
        <end position="82"/>
    </location>
</feature>
<dbReference type="PANTHER" id="PTHR43066">
    <property type="entry name" value="RHOMBOID-RELATED PROTEIN"/>
    <property type="match status" value="1"/>
</dbReference>
<feature type="transmembrane region" description="Helical" evidence="5">
    <location>
        <begin position="20"/>
        <end position="38"/>
    </location>
</feature>
<dbReference type="SUPFAM" id="SSF144091">
    <property type="entry name" value="Rhomboid-like"/>
    <property type="match status" value="1"/>
</dbReference>
<evidence type="ECO:0000259" key="6">
    <source>
        <dbReference type="Pfam" id="PF01694"/>
    </source>
</evidence>
<dbReference type="AlphaFoldDB" id="A0A212JTQ4"/>
<feature type="transmembrane region" description="Helical" evidence="5">
    <location>
        <begin position="94"/>
        <end position="115"/>
    </location>
</feature>
<evidence type="ECO:0000256" key="4">
    <source>
        <dbReference type="ARBA" id="ARBA00023136"/>
    </source>
</evidence>
<feature type="transmembrane region" description="Helical" evidence="5">
    <location>
        <begin position="219"/>
        <end position="239"/>
    </location>
</feature>
<evidence type="ECO:0000256" key="1">
    <source>
        <dbReference type="ARBA" id="ARBA00004141"/>
    </source>
</evidence>
<dbReference type="Gene3D" id="1.20.1540.10">
    <property type="entry name" value="Rhomboid-like"/>
    <property type="match status" value="1"/>
</dbReference>
<dbReference type="EMBL" id="FLUM01000003">
    <property type="protein sequence ID" value="SBW02757.1"/>
    <property type="molecule type" value="Genomic_DNA"/>
</dbReference>
<comment type="subcellular location">
    <subcellularLocation>
        <location evidence="1">Membrane</location>
        <topology evidence="1">Multi-pass membrane protein</topology>
    </subcellularLocation>
</comment>
<evidence type="ECO:0000256" key="2">
    <source>
        <dbReference type="ARBA" id="ARBA00022692"/>
    </source>
</evidence>
<evidence type="ECO:0000313" key="7">
    <source>
        <dbReference type="EMBL" id="SBW02757.1"/>
    </source>
</evidence>
<protein>
    <recommendedName>
        <fullName evidence="6">Peptidase S54 rhomboid domain-containing protein</fullName>
    </recommendedName>
</protein>
<organism evidence="7">
    <name type="scientific">uncultured Dysgonomonas sp</name>
    <dbReference type="NCBI Taxonomy" id="206096"/>
    <lineage>
        <taxon>Bacteria</taxon>
        <taxon>Pseudomonadati</taxon>
        <taxon>Bacteroidota</taxon>
        <taxon>Bacteroidia</taxon>
        <taxon>Bacteroidales</taxon>
        <taxon>Dysgonomonadaceae</taxon>
        <taxon>Dysgonomonas</taxon>
        <taxon>environmental samples</taxon>
    </lineage>
</organism>
<evidence type="ECO:0000256" key="3">
    <source>
        <dbReference type="ARBA" id="ARBA00022989"/>
    </source>
</evidence>
<proteinExistence type="predicted"/>
<dbReference type="InterPro" id="IPR035952">
    <property type="entry name" value="Rhomboid-like_sf"/>
</dbReference>
<dbReference type="PANTHER" id="PTHR43066:SF11">
    <property type="entry name" value="PEPTIDASE S54 RHOMBOID DOMAIN-CONTAINING PROTEIN"/>
    <property type="match status" value="1"/>
</dbReference>
<name>A0A212JTQ4_9BACT</name>
<feature type="transmembrane region" description="Helical" evidence="5">
    <location>
        <begin position="192"/>
        <end position="213"/>
    </location>
</feature>
<evidence type="ECO:0000256" key="5">
    <source>
        <dbReference type="SAM" id="Phobius"/>
    </source>
</evidence>
<dbReference type="Pfam" id="PF01694">
    <property type="entry name" value="Rhomboid"/>
    <property type="match status" value="1"/>
</dbReference>
<feature type="transmembrane region" description="Helical" evidence="5">
    <location>
        <begin position="157"/>
        <end position="180"/>
    </location>
</feature>
<gene>
    <name evidence="7" type="ORF">KL86DYS1_30396</name>
</gene>
<keyword evidence="3 5" id="KW-1133">Transmembrane helix</keyword>
<sequence>MNQNSAGFMSSIPVVTRNLLIINVLAYFATVMLKDIVNLNNYLSLHYITSSLFMPHQIITYMFMHGGISHLFFNMFAVFMFGRVLETVWGPKKFFVYYIITGIGAAALQMIVTYFRLQSLEATLPDEVISTVYNEGAAIIAQGLNYSDPLYGDLNGLLNGAMLGASGAVFGILVAFGMLFPNAELMLLFPPIPIKAKWFVIGYGVIELSLGVVDRVGDNVAHFAHLGGLITGLIILLYWRKKGFTTNGNIFG</sequence>
<accession>A0A212JTQ4</accession>
<dbReference type="InterPro" id="IPR022764">
    <property type="entry name" value="Peptidase_S54_rhomboid_dom"/>
</dbReference>
<keyword evidence="4 5" id="KW-0472">Membrane</keyword>
<dbReference type="GO" id="GO:0004252">
    <property type="term" value="F:serine-type endopeptidase activity"/>
    <property type="evidence" value="ECO:0007669"/>
    <property type="project" value="InterPro"/>
</dbReference>
<keyword evidence="2 5" id="KW-0812">Transmembrane</keyword>
<feature type="domain" description="Peptidase S54 rhomboid" evidence="6">
    <location>
        <begin position="56"/>
        <end position="238"/>
    </location>
</feature>
<reference evidence="7" key="1">
    <citation type="submission" date="2016-04" db="EMBL/GenBank/DDBJ databases">
        <authorList>
            <person name="Evans L.H."/>
            <person name="Alamgir A."/>
            <person name="Owens N."/>
            <person name="Weber N.D."/>
            <person name="Virtaneva K."/>
            <person name="Barbian K."/>
            <person name="Babar A."/>
            <person name="Rosenke K."/>
        </authorList>
    </citation>
    <scope>NUCLEOTIDE SEQUENCE</scope>
    <source>
        <strain evidence="7">86-1</strain>
    </source>
</reference>
<dbReference type="GO" id="GO:0016020">
    <property type="term" value="C:membrane"/>
    <property type="evidence" value="ECO:0007669"/>
    <property type="project" value="UniProtKB-SubCell"/>
</dbReference>